<name>A0ABV3XA10_9ACTN</name>
<evidence type="ECO:0000313" key="1">
    <source>
        <dbReference type="EMBL" id="MEX5717389.1"/>
    </source>
</evidence>
<evidence type="ECO:0000313" key="2">
    <source>
        <dbReference type="Proteomes" id="UP001560045"/>
    </source>
</evidence>
<gene>
    <name evidence="1" type="ORF">ABQ292_03280</name>
</gene>
<dbReference type="RefSeq" id="WP_369203176.1">
    <property type="nucleotide sequence ID" value="NZ_JBFNXQ010000006.1"/>
</dbReference>
<sequence>MIVQDDLVGQFTVDFAQACVDLSRARGRQQQKDTPAHRAAVRAGYARIDALLDSFLQASQVRRRG</sequence>
<dbReference type="EMBL" id="JBFNXQ010000006">
    <property type="protein sequence ID" value="MEX5717389.1"/>
    <property type="molecule type" value="Genomic_DNA"/>
</dbReference>
<proteinExistence type="predicted"/>
<dbReference type="Proteomes" id="UP001560045">
    <property type="component" value="Unassembled WGS sequence"/>
</dbReference>
<reference evidence="1 2" key="1">
    <citation type="submission" date="2024-06" db="EMBL/GenBank/DDBJ databases">
        <title>Draft genome sequence of Geodermatophilus badlandi, a novel member of the Geodermatophilaceae isolated from badland sedimentary rocks in the Red desert, Wyoming, USA.</title>
        <authorList>
            <person name="Ben Tekaya S."/>
            <person name="Nouioui I."/>
            <person name="Flores G.M."/>
            <person name="Shaal M.N."/>
            <person name="Bredoire F."/>
            <person name="Basile F."/>
            <person name="Van Diepen L."/>
            <person name="Ward N.L."/>
        </authorList>
    </citation>
    <scope>NUCLEOTIDE SEQUENCE [LARGE SCALE GENOMIC DNA]</scope>
    <source>
        <strain evidence="1 2">WL48A</strain>
    </source>
</reference>
<keyword evidence="2" id="KW-1185">Reference proteome</keyword>
<comment type="caution">
    <text evidence="1">The sequence shown here is derived from an EMBL/GenBank/DDBJ whole genome shotgun (WGS) entry which is preliminary data.</text>
</comment>
<organism evidence="1 2">
    <name type="scientific">Geodermatophilus maliterrae</name>
    <dbReference type="NCBI Taxonomy" id="3162531"/>
    <lineage>
        <taxon>Bacteria</taxon>
        <taxon>Bacillati</taxon>
        <taxon>Actinomycetota</taxon>
        <taxon>Actinomycetes</taxon>
        <taxon>Geodermatophilales</taxon>
        <taxon>Geodermatophilaceae</taxon>
        <taxon>Geodermatophilus</taxon>
    </lineage>
</organism>
<protein>
    <submittedName>
        <fullName evidence="1">Uncharacterized protein</fullName>
    </submittedName>
</protein>
<accession>A0ABV3XA10</accession>